<keyword evidence="1" id="KW-0430">Lectin</keyword>
<dbReference type="SUPFAM" id="SSF56436">
    <property type="entry name" value="C-type lectin-like"/>
    <property type="match status" value="1"/>
</dbReference>
<evidence type="ECO:0000313" key="6">
    <source>
        <dbReference type="RefSeq" id="XP_035694642.1"/>
    </source>
</evidence>
<keyword evidence="5" id="KW-1185">Reference proteome</keyword>
<dbReference type="KEGG" id="bfo:118428641"/>
<dbReference type="CDD" id="cd00037">
    <property type="entry name" value="CLECT"/>
    <property type="match status" value="1"/>
</dbReference>
<dbReference type="InterPro" id="IPR016186">
    <property type="entry name" value="C-type_lectin-like/link_sf"/>
</dbReference>
<protein>
    <submittedName>
        <fullName evidence="6">Alpha-N-acetylgalactosamine-specific lectin-like</fullName>
    </submittedName>
</protein>
<dbReference type="InterPro" id="IPR016187">
    <property type="entry name" value="CTDL_fold"/>
</dbReference>
<dbReference type="RefSeq" id="XP_035694642.1">
    <property type="nucleotide sequence ID" value="XM_035838749.1"/>
</dbReference>
<dbReference type="Pfam" id="PF00059">
    <property type="entry name" value="Lectin_C"/>
    <property type="match status" value="1"/>
</dbReference>
<dbReference type="InterPro" id="IPR018378">
    <property type="entry name" value="C-type_lectin_CS"/>
</dbReference>
<keyword evidence="3" id="KW-0175">Coiled coil</keyword>
<dbReference type="AlphaFoldDB" id="A0A9J7M4V7"/>
<dbReference type="Proteomes" id="UP000001554">
    <property type="component" value="Chromosome 13"/>
</dbReference>
<name>A0A9J7M4V7_BRAFL</name>
<evidence type="ECO:0000313" key="5">
    <source>
        <dbReference type="Proteomes" id="UP000001554"/>
    </source>
</evidence>
<dbReference type="GO" id="GO:0030246">
    <property type="term" value="F:carbohydrate binding"/>
    <property type="evidence" value="ECO:0007669"/>
    <property type="project" value="UniProtKB-KW"/>
</dbReference>
<dbReference type="PROSITE" id="PS00615">
    <property type="entry name" value="C_TYPE_LECTIN_1"/>
    <property type="match status" value="1"/>
</dbReference>
<proteinExistence type="predicted"/>
<reference evidence="5" key="1">
    <citation type="journal article" date="2020" name="Nat. Ecol. Evol.">
        <title>Deeply conserved synteny resolves early events in vertebrate evolution.</title>
        <authorList>
            <person name="Simakov O."/>
            <person name="Marletaz F."/>
            <person name="Yue J.X."/>
            <person name="O'Connell B."/>
            <person name="Jenkins J."/>
            <person name="Brandt A."/>
            <person name="Calef R."/>
            <person name="Tung C.H."/>
            <person name="Huang T.K."/>
            <person name="Schmutz J."/>
            <person name="Satoh N."/>
            <person name="Yu J.K."/>
            <person name="Putnam N.H."/>
            <person name="Green R.E."/>
            <person name="Rokhsar D.S."/>
        </authorList>
    </citation>
    <scope>NUCLEOTIDE SEQUENCE [LARGE SCALE GENOMIC DNA]</scope>
    <source>
        <strain evidence="5">S238N-H82</strain>
    </source>
</reference>
<dbReference type="Gene3D" id="1.20.1480.30">
    <property type="entry name" value="Designed four-helix bundle protein"/>
    <property type="match status" value="1"/>
</dbReference>
<dbReference type="Gene3D" id="3.10.100.10">
    <property type="entry name" value="Mannose-Binding Protein A, subunit A"/>
    <property type="match status" value="1"/>
</dbReference>
<dbReference type="PANTHER" id="PTHR22799">
    <property type="entry name" value="TETRANECTIN-RELATED"/>
    <property type="match status" value="1"/>
</dbReference>
<gene>
    <name evidence="6" type="primary">LOC118428641</name>
</gene>
<dbReference type="OrthoDB" id="441660at2759"/>
<evidence type="ECO:0000259" key="4">
    <source>
        <dbReference type="PROSITE" id="PS50041"/>
    </source>
</evidence>
<dbReference type="FunFam" id="3.10.100.10:FF:000103">
    <property type="entry name" value="Uncharacterized protein"/>
    <property type="match status" value="1"/>
</dbReference>
<dbReference type="OMA" id="MWHAICY"/>
<dbReference type="InterPro" id="IPR051663">
    <property type="entry name" value="CLec_Tetranectin-domain"/>
</dbReference>
<dbReference type="PANTHER" id="PTHR22799:SF6">
    <property type="entry name" value="C-TYPE LECTIN DOMAIN FAMILY 4 MEMBER M-LIKE"/>
    <property type="match status" value="1"/>
</dbReference>
<keyword evidence="2" id="KW-1015">Disulfide bond</keyword>
<feature type="coiled-coil region" evidence="3">
    <location>
        <begin position="14"/>
        <end position="41"/>
    </location>
</feature>
<dbReference type="InterPro" id="IPR001304">
    <property type="entry name" value="C-type_lectin-like"/>
</dbReference>
<evidence type="ECO:0000256" key="2">
    <source>
        <dbReference type="ARBA" id="ARBA00023157"/>
    </source>
</evidence>
<organism evidence="5 6">
    <name type="scientific">Branchiostoma floridae</name>
    <name type="common">Florida lancelet</name>
    <name type="synonym">Amphioxus</name>
    <dbReference type="NCBI Taxonomy" id="7739"/>
    <lineage>
        <taxon>Eukaryota</taxon>
        <taxon>Metazoa</taxon>
        <taxon>Chordata</taxon>
        <taxon>Cephalochordata</taxon>
        <taxon>Leptocardii</taxon>
        <taxon>Amphioxiformes</taxon>
        <taxon>Branchiostomatidae</taxon>
        <taxon>Branchiostoma</taxon>
    </lineage>
</organism>
<dbReference type="PROSITE" id="PS50041">
    <property type="entry name" value="C_TYPE_LECTIN_2"/>
    <property type="match status" value="1"/>
</dbReference>
<reference evidence="6" key="2">
    <citation type="submission" date="2025-08" db="UniProtKB">
        <authorList>
            <consortium name="RefSeq"/>
        </authorList>
    </citation>
    <scope>IDENTIFICATION</scope>
    <source>
        <strain evidence="6">S238N-H82</strain>
        <tissue evidence="6">Testes</tissue>
    </source>
</reference>
<dbReference type="SMART" id="SM00034">
    <property type="entry name" value="CLECT"/>
    <property type="match status" value="1"/>
</dbReference>
<feature type="domain" description="C-type lectin" evidence="4">
    <location>
        <begin position="59"/>
        <end position="179"/>
    </location>
</feature>
<accession>A0A9J7M4V7</accession>
<evidence type="ECO:0000256" key="1">
    <source>
        <dbReference type="ARBA" id="ARBA00022734"/>
    </source>
</evidence>
<dbReference type="PRINTS" id="PR01504">
    <property type="entry name" value="PNCREATITSAP"/>
</dbReference>
<dbReference type="GeneID" id="118428641"/>
<evidence type="ECO:0000256" key="3">
    <source>
        <dbReference type="SAM" id="Coils"/>
    </source>
</evidence>
<sequence>MSTTVALKCDQDDMRQLSTTVDALKRDLDEERSRTAALAQRLYEISKTLASCPNGYTMWHAICYKAFHTPKTYSGANATCGEDGGTLAMPRDAGIDAFLISLHNAVNDKAPCWFGLHDRREEGSFEWVDGSALGTYSSWAPGEPNNLFGKEDCVMYSNPTLGDRWNDAACGHWFPYICQAVPGTGYNRPIS</sequence>